<feature type="compositionally biased region" description="Basic and acidic residues" evidence="4">
    <location>
        <begin position="314"/>
        <end position="325"/>
    </location>
</feature>
<keyword evidence="7" id="KW-1185">Reference proteome</keyword>
<dbReference type="SUPFAM" id="SSF56349">
    <property type="entry name" value="DNA breaking-rejoining enzymes"/>
    <property type="match status" value="1"/>
</dbReference>
<protein>
    <submittedName>
        <fullName evidence="6">Site-specific integrase</fullName>
    </submittedName>
</protein>
<comment type="caution">
    <text evidence="6">The sequence shown here is derived from an EMBL/GenBank/DDBJ whole genome shotgun (WGS) entry which is preliminary data.</text>
</comment>
<evidence type="ECO:0000256" key="3">
    <source>
        <dbReference type="ARBA" id="ARBA00023172"/>
    </source>
</evidence>
<dbReference type="Proteomes" id="UP001299970">
    <property type="component" value="Unassembled WGS sequence"/>
</dbReference>
<dbReference type="PROSITE" id="PS51898">
    <property type="entry name" value="TYR_RECOMBINASE"/>
    <property type="match status" value="1"/>
</dbReference>
<feature type="region of interest" description="Disordered" evidence="4">
    <location>
        <begin position="306"/>
        <end position="325"/>
    </location>
</feature>
<feature type="domain" description="Tyr recombinase" evidence="5">
    <location>
        <begin position="242"/>
        <end position="439"/>
    </location>
</feature>
<evidence type="ECO:0000259" key="5">
    <source>
        <dbReference type="PROSITE" id="PS51898"/>
    </source>
</evidence>
<proteinExistence type="predicted"/>
<dbReference type="PANTHER" id="PTHR30349">
    <property type="entry name" value="PHAGE INTEGRASE-RELATED"/>
    <property type="match status" value="1"/>
</dbReference>
<reference evidence="6 7" key="1">
    <citation type="submission" date="2022-03" db="EMBL/GenBank/DDBJ databases">
        <title>Pseudonocardia alaer sp. nov., a novel actinomycete isolated from reed forest soil.</title>
        <authorList>
            <person name="Wang L."/>
        </authorList>
    </citation>
    <scope>NUCLEOTIDE SEQUENCE [LARGE SCALE GENOMIC DNA]</scope>
    <source>
        <strain evidence="6 7">Y-16303</strain>
    </source>
</reference>
<evidence type="ECO:0000313" key="7">
    <source>
        <dbReference type="Proteomes" id="UP001299970"/>
    </source>
</evidence>
<dbReference type="InterPro" id="IPR011010">
    <property type="entry name" value="DNA_brk_join_enz"/>
</dbReference>
<accession>A0ABS9TRW7</accession>
<organism evidence="6 7">
    <name type="scientific">Pseudonocardia alaniniphila</name>
    <dbReference type="NCBI Taxonomy" id="75291"/>
    <lineage>
        <taxon>Bacteria</taxon>
        <taxon>Bacillati</taxon>
        <taxon>Actinomycetota</taxon>
        <taxon>Actinomycetes</taxon>
        <taxon>Pseudonocardiales</taxon>
        <taxon>Pseudonocardiaceae</taxon>
        <taxon>Pseudonocardia</taxon>
    </lineage>
</organism>
<dbReference type="Pfam" id="PF00589">
    <property type="entry name" value="Phage_integrase"/>
    <property type="match status" value="1"/>
</dbReference>
<keyword evidence="1" id="KW-0229">DNA integration</keyword>
<evidence type="ECO:0000313" key="6">
    <source>
        <dbReference type="EMBL" id="MCH6171299.1"/>
    </source>
</evidence>
<evidence type="ECO:0000256" key="2">
    <source>
        <dbReference type="ARBA" id="ARBA00023125"/>
    </source>
</evidence>
<sequence length="453" mass="50952">MGPAVTASRGRKRSRRGIAGTVYQRGAKWAYLIDLGADPLTGKRRRDSRSGFLTENAAWDALVEANTELRTHTYVKNAPRTVREFFDEWLAAMKTALKPTTHSNYTSYAQYYVIPIIGDRKLQDITVETINRLYSHLLQHGRRSDNTNQIMYEEWRKGIARGAEPAARQIATAAGLSYSAGVRALQRYRAGRVPRAITGGLEPRSVQSVHIMLNRAFADAVRWKYVSTNPVEHAVRVRRDRKGHSVWTPQQLKQFLATAAGDRLYAMWLMFATTGIRRSEAAGAQLAHLDLDARAMTVWHTRVVAAGKAQPSDGKSERSRRSLALDRRTTTALTAHVKKLGDEKHSFGRDYSDHGLLFCWPDGRPIHPDTITEQFSRLVDRASLPPVTLHQVRHTHATMSLRAGVNPKIVSKRLGHATVAFTLDTYTKDVPELHHEAADMVTNLFFDDPIEET</sequence>
<dbReference type="CDD" id="cd01189">
    <property type="entry name" value="INT_ICEBs1_C_like"/>
    <property type="match status" value="1"/>
</dbReference>
<gene>
    <name evidence="6" type="ORF">MMF94_36865</name>
</gene>
<evidence type="ECO:0000256" key="4">
    <source>
        <dbReference type="SAM" id="MobiDB-lite"/>
    </source>
</evidence>
<dbReference type="InterPro" id="IPR004107">
    <property type="entry name" value="Integrase_SAM-like_N"/>
</dbReference>
<evidence type="ECO:0000256" key="1">
    <source>
        <dbReference type="ARBA" id="ARBA00022908"/>
    </source>
</evidence>
<dbReference type="Pfam" id="PF14657">
    <property type="entry name" value="Arm-DNA-bind_4"/>
    <property type="match status" value="1"/>
</dbReference>
<dbReference type="Gene3D" id="1.10.150.130">
    <property type="match status" value="1"/>
</dbReference>
<keyword evidence="2" id="KW-0238">DNA-binding</keyword>
<dbReference type="InterPro" id="IPR002104">
    <property type="entry name" value="Integrase_catalytic"/>
</dbReference>
<dbReference type="Pfam" id="PF14659">
    <property type="entry name" value="Phage_int_SAM_3"/>
    <property type="match status" value="1"/>
</dbReference>
<dbReference type="InterPro" id="IPR028259">
    <property type="entry name" value="AP2-like_int_N"/>
</dbReference>
<dbReference type="Gene3D" id="1.10.443.10">
    <property type="entry name" value="Intergrase catalytic core"/>
    <property type="match status" value="1"/>
</dbReference>
<dbReference type="RefSeq" id="WP_241042105.1">
    <property type="nucleotide sequence ID" value="NZ_BAAAJF010000010.1"/>
</dbReference>
<keyword evidence="3" id="KW-0233">DNA recombination</keyword>
<dbReference type="InterPro" id="IPR010998">
    <property type="entry name" value="Integrase_recombinase_N"/>
</dbReference>
<name>A0ABS9TRW7_9PSEU</name>
<dbReference type="EMBL" id="JAKXMK010000041">
    <property type="protein sequence ID" value="MCH6171299.1"/>
    <property type="molecule type" value="Genomic_DNA"/>
</dbReference>
<dbReference type="InterPro" id="IPR050090">
    <property type="entry name" value="Tyrosine_recombinase_XerCD"/>
</dbReference>
<dbReference type="PANTHER" id="PTHR30349:SF91">
    <property type="entry name" value="INTA PROTEIN"/>
    <property type="match status" value="1"/>
</dbReference>
<dbReference type="InterPro" id="IPR013762">
    <property type="entry name" value="Integrase-like_cat_sf"/>
</dbReference>